<accession>A0A510K9A2</accession>
<sequence>MLGVNSYCNTYNDFLNAIKWINKNYVTLFSLITNIYDFSDIDFVIDNIINHKLKNYIKIIFKK</sequence>
<organism evidence="1 2">
    <name type="scientific">Leptotrichia trevisanii</name>
    <dbReference type="NCBI Taxonomy" id="109328"/>
    <lineage>
        <taxon>Bacteria</taxon>
        <taxon>Fusobacteriati</taxon>
        <taxon>Fusobacteriota</taxon>
        <taxon>Fusobacteriia</taxon>
        <taxon>Fusobacteriales</taxon>
        <taxon>Leptotrichiaceae</taxon>
        <taxon>Leptotrichia</taxon>
    </lineage>
</organism>
<protein>
    <submittedName>
        <fullName evidence="1">Uncharacterized protein</fullName>
    </submittedName>
</protein>
<dbReference type="EMBL" id="AP019831">
    <property type="protein sequence ID" value="BBM46433.1"/>
    <property type="molecule type" value="Genomic_DNA"/>
</dbReference>
<evidence type="ECO:0000313" key="1">
    <source>
        <dbReference type="EMBL" id="BBM46433.1"/>
    </source>
</evidence>
<dbReference type="Proteomes" id="UP000422644">
    <property type="component" value="Chromosome"/>
</dbReference>
<gene>
    <name evidence="1" type="ORF">JMUB3870_2583</name>
</gene>
<evidence type="ECO:0000313" key="2">
    <source>
        <dbReference type="Proteomes" id="UP000422644"/>
    </source>
</evidence>
<dbReference type="AlphaFoldDB" id="A0A510K9A2"/>
<proteinExistence type="predicted"/>
<reference evidence="1 2" key="1">
    <citation type="submission" date="2019-07" db="EMBL/GenBank/DDBJ databases">
        <title>Complete Genome Sequence of Leptotrichia trevisanii Strain JMUB3870.</title>
        <authorList>
            <person name="Watanabe S."/>
            <person name="Cui L."/>
        </authorList>
    </citation>
    <scope>NUCLEOTIDE SEQUENCE [LARGE SCALE GENOMIC DNA]</scope>
    <source>
        <strain evidence="1 2">JMUB3870</strain>
    </source>
</reference>
<name>A0A510K9A2_9FUSO</name>
<keyword evidence="2" id="KW-1185">Reference proteome</keyword>